<evidence type="ECO:0000313" key="2">
    <source>
        <dbReference type="EMBL" id="AKM08676.1"/>
    </source>
</evidence>
<organism evidence="2 3">
    <name type="scientific">Pelagerythrobacter marensis</name>
    <dbReference type="NCBI Taxonomy" id="543877"/>
    <lineage>
        <taxon>Bacteria</taxon>
        <taxon>Pseudomonadati</taxon>
        <taxon>Pseudomonadota</taxon>
        <taxon>Alphaproteobacteria</taxon>
        <taxon>Sphingomonadales</taxon>
        <taxon>Erythrobacteraceae</taxon>
        <taxon>Pelagerythrobacter</taxon>
    </lineage>
</organism>
<gene>
    <name evidence="2" type="ORF">AM2010_2621</name>
</gene>
<protein>
    <submittedName>
        <fullName evidence="2">Uncharacterized protein</fullName>
    </submittedName>
</protein>
<evidence type="ECO:0000256" key="1">
    <source>
        <dbReference type="SAM" id="MobiDB-lite"/>
    </source>
</evidence>
<dbReference type="OrthoDB" id="7433294at2"/>
<dbReference type="Proteomes" id="UP000037643">
    <property type="component" value="Chromosome"/>
</dbReference>
<sequence length="100" mass="10968">MTTYKLIYEDDRHGVAKRIEFEAANATGALKIAGREAQGRWAQLFEGERFVCRIERIDPDGANIWIVAPQSGMRGSDPAPGTVTKGAVVEERPAIPGTRQ</sequence>
<reference evidence="2 3" key="1">
    <citation type="submission" date="2015-06" db="EMBL/GenBank/DDBJ databases">
        <authorList>
            <person name="Kim K.M."/>
        </authorList>
    </citation>
    <scope>NUCLEOTIDE SEQUENCE [LARGE SCALE GENOMIC DNA]</scope>
    <source>
        <strain evidence="2 3">KCTC 22370</strain>
    </source>
</reference>
<feature type="region of interest" description="Disordered" evidence="1">
    <location>
        <begin position="71"/>
        <end position="100"/>
    </location>
</feature>
<evidence type="ECO:0000313" key="3">
    <source>
        <dbReference type="Proteomes" id="UP000037643"/>
    </source>
</evidence>
<dbReference type="KEGG" id="amx:AM2010_2621"/>
<accession>A0A0G3XDH6</accession>
<dbReference type="RefSeq" id="WP_047807464.1">
    <property type="nucleotide sequence ID" value="NZ_CP011805.1"/>
</dbReference>
<proteinExistence type="predicted"/>
<keyword evidence="3" id="KW-1185">Reference proteome</keyword>
<dbReference type="PATRIC" id="fig|543877.4.peg.2659"/>
<dbReference type="EMBL" id="CP011805">
    <property type="protein sequence ID" value="AKM08676.1"/>
    <property type="molecule type" value="Genomic_DNA"/>
</dbReference>
<name>A0A0G3XDH6_9SPHN</name>
<dbReference type="AlphaFoldDB" id="A0A0G3XDH6"/>